<dbReference type="AlphaFoldDB" id="H5TUH8"/>
<organism evidence="2 3">
    <name type="scientific">Gordonia otitidis (strain DSM 44809 / CCUG 52243 / JCM 12355 / NBRC 100426 / IFM 10032)</name>
    <dbReference type="NCBI Taxonomy" id="1108044"/>
    <lineage>
        <taxon>Bacteria</taxon>
        <taxon>Bacillati</taxon>
        <taxon>Actinomycetota</taxon>
        <taxon>Actinomycetes</taxon>
        <taxon>Mycobacteriales</taxon>
        <taxon>Gordoniaceae</taxon>
        <taxon>Gordonia</taxon>
    </lineage>
</organism>
<dbReference type="EMBL" id="BAFB01000266">
    <property type="protein sequence ID" value="GAB37136.1"/>
    <property type="molecule type" value="Genomic_DNA"/>
</dbReference>
<sequence>MGTGYRAILRLERSDSAISVAERELHGWLLEKKQRGTLTSADWDGVGRHQMGPDAQLDVIAAPEAPDDSNRRMYRFVERNPGGLWTVSVYAFSNPHSRDYQESLVVEAGVEAPDGGDPIDKVDPPRLIRRLLDAHEAKDATVTLTGSPELIRVDDVHRVVEAIKDPQRTVSVVVAPSAWREHEDSWRKVIESLTKQSVGIAATYVIDDAACAELNEQLPPSHRVALGSVRTYVPAVDISSPEDGLRHRILFPGALARSVSATRVARPLAKTHARSTRLRLLERDLPGDIRRGLEILHRAEVSAMRTWEVDRRVGQPKRGSNLADTVPVALDEAAVTIGQNVRAVFDGIARVAQRWLGKGFEPTSVDVITALDDLLERRTTELAVVEEQVDEATQTLESNEQSLRDMRTRLEDVSLDLTISDDRIRELTREAAQLRQRLVDAGRAEDAYVAPIEDLWTPPDDVLGLISMITKGDDAHRALKFVEFTGDEDIALEVDVHEKTPRYAHAFWDYVHVLYDYANGKADGSISCGVHMYLQSDHIAGHKCSPERHASTESDSVLNRKSWRDERMLPVPKKVDPSGLVLMDAHFKPTWRDKFAPRMHYFDDTNQSGKVYIGYIGRHLTNTKT</sequence>
<keyword evidence="1" id="KW-0175">Coiled coil</keyword>
<comment type="caution">
    <text evidence="2">The sequence shown here is derived from an EMBL/GenBank/DDBJ whole genome shotgun (WGS) entry which is preliminary data.</text>
</comment>
<accession>H5TUH8</accession>
<dbReference type="Proteomes" id="UP000005038">
    <property type="component" value="Unassembled WGS sequence"/>
</dbReference>
<protein>
    <submittedName>
        <fullName evidence="2">Uncharacterized protein</fullName>
    </submittedName>
</protein>
<evidence type="ECO:0000313" key="2">
    <source>
        <dbReference type="EMBL" id="GAB37136.1"/>
    </source>
</evidence>
<evidence type="ECO:0000313" key="3">
    <source>
        <dbReference type="Proteomes" id="UP000005038"/>
    </source>
</evidence>
<name>H5TUH8_GORO1</name>
<evidence type="ECO:0000256" key="1">
    <source>
        <dbReference type="SAM" id="Coils"/>
    </source>
</evidence>
<feature type="coiled-coil region" evidence="1">
    <location>
        <begin position="375"/>
        <end position="444"/>
    </location>
</feature>
<dbReference type="STRING" id="1108044.GOOTI_266_00260"/>
<keyword evidence="3" id="KW-1185">Reference proteome</keyword>
<reference evidence="2" key="1">
    <citation type="submission" date="2012-02" db="EMBL/GenBank/DDBJ databases">
        <title>Whole genome shotgun sequence of Gordonia otitidis NBRC 100426.</title>
        <authorList>
            <person name="Yoshida I."/>
            <person name="Hosoyama A."/>
            <person name="Tsuchikane K."/>
            <person name="Katsumata H."/>
            <person name="Yamazaki S."/>
            <person name="Fujita N."/>
        </authorList>
    </citation>
    <scope>NUCLEOTIDE SEQUENCE [LARGE SCALE GENOMIC DNA]</scope>
    <source>
        <strain evidence="2">NBRC 100426</strain>
    </source>
</reference>
<gene>
    <name evidence="2" type="ORF">GOOTI_266_00260</name>
</gene>
<proteinExistence type="predicted"/>